<gene>
    <name evidence="1" type="ORF">HS088_TW08G00313</name>
</gene>
<protein>
    <submittedName>
        <fullName evidence="1">Uncharacterized protein</fullName>
    </submittedName>
</protein>
<dbReference type="PANTHER" id="PTHR34665">
    <property type="entry name" value="DUF3741 DOMAIN-CONTAINING PROTEIN"/>
    <property type="match status" value="1"/>
</dbReference>
<comment type="caution">
    <text evidence="1">The sequence shown here is derived from an EMBL/GenBank/DDBJ whole genome shotgun (WGS) entry which is preliminary data.</text>
</comment>
<dbReference type="InParanoid" id="A0A7J7DCD3"/>
<accession>A0A7J7DCD3</accession>
<evidence type="ECO:0000313" key="1">
    <source>
        <dbReference type="EMBL" id="KAF5743726.1"/>
    </source>
</evidence>
<name>A0A7J7DCD3_TRIWF</name>
<dbReference type="PANTHER" id="PTHR34665:SF1">
    <property type="entry name" value="OS02G0595200 PROTEIN"/>
    <property type="match status" value="1"/>
</dbReference>
<evidence type="ECO:0000313" key="2">
    <source>
        <dbReference type="Proteomes" id="UP000593562"/>
    </source>
</evidence>
<sequence length="136" mass="16015">MKKKVEHEDDGDEKEQEVLKAVAQAWHSHSGSCRPLNEFDAHRRKIKNKPTRFKIEAMNKQSSTPAVKPNWDFKQSLWDSYEIVAVSKRLETGLVLDDNNYNPFEETSRVHRRQKESKNSLRNLFNLVSSRRFKES</sequence>
<dbReference type="EMBL" id="JAAARO010000008">
    <property type="protein sequence ID" value="KAF5743726.1"/>
    <property type="molecule type" value="Genomic_DNA"/>
</dbReference>
<proteinExistence type="predicted"/>
<dbReference type="OrthoDB" id="1921290at2759"/>
<dbReference type="Proteomes" id="UP000593562">
    <property type="component" value="Unassembled WGS sequence"/>
</dbReference>
<dbReference type="FunCoup" id="A0A7J7DCD3">
    <property type="interactions" value="485"/>
</dbReference>
<organism evidence="1 2">
    <name type="scientific">Tripterygium wilfordii</name>
    <name type="common">Thunder God vine</name>
    <dbReference type="NCBI Taxonomy" id="458696"/>
    <lineage>
        <taxon>Eukaryota</taxon>
        <taxon>Viridiplantae</taxon>
        <taxon>Streptophyta</taxon>
        <taxon>Embryophyta</taxon>
        <taxon>Tracheophyta</taxon>
        <taxon>Spermatophyta</taxon>
        <taxon>Magnoliopsida</taxon>
        <taxon>eudicotyledons</taxon>
        <taxon>Gunneridae</taxon>
        <taxon>Pentapetalae</taxon>
        <taxon>rosids</taxon>
        <taxon>fabids</taxon>
        <taxon>Celastrales</taxon>
        <taxon>Celastraceae</taxon>
        <taxon>Tripterygium</taxon>
    </lineage>
</organism>
<keyword evidence="2" id="KW-1185">Reference proteome</keyword>
<dbReference type="AlphaFoldDB" id="A0A7J7DCD3"/>
<reference evidence="1 2" key="1">
    <citation type="journal article" date="2020" name="Nat. Commun.">
        <title>Genome of Tripterygium wilfordii and identification of cytochrome P450 involved in triptolide biosynthesis.</title>
        <authorList>
            <person name="Tu L."/>
            <person name="Su P."/>
            <person name="Zhang Z."/>
            <person name="Gao L."/>
            <person name="Wang J."/>
            <person name="Hu T."/>
            <person name="Zhou J."/>
            <person name="Zhang Y."/>
            <person name="Zhao Y."/>
            <person name="Liu Y."/>
            <person name="Song Y."/>
            <person name="Tong Y."/>
            <person name="Lu Y."/>
            <person name="Yang J."/>
            <person name="Xu C."/>
            <person name="Jia M."/>
            <person name="Peters R.J."/>
            <person name="Huang L."/>
            <person name="Gao W."/>
        </authorList>
    </citation>
    <scope>NUCLEOTIDE SEQUENCE [LARGE SCALE GENOMIC DNA]</scope>
    <source>
        <strain evidence="2">cv. XIE 37</strain>
        <tissue evidence="1">Leaf</tissue>
    </source>
</reference>